<comment type="caution">
    <text evidence="21">The sequence shown here is derived from an EMBL/GenBank/DDBJ whole genome shotgun (WGS) entry which is preliminary data.</text>
</comment>
<dbReference type="Gene3D" id="3.90.78.10">
    <property type="entry name" value="UDP-N-acetylenolpyruvoylglucosamine reductase, C-terminal domain"/>
    <property type="match status" value="1"/>
</dbReference>
<dbReference type="InterPro" id="IPR016167">
    <property type="entry name" value="FAD-bd_PCMH_sub1"/>
</dbReference>
<keyword evidence="12 19" id="KW-0133">Cell shape</keyword>
<evidence type="ECO:0000256" key="9">
    <source>
        <dbReference type="ARBA" id="ARBA00022630"/>
    </source>
</evidence>
<dbReference type="UniPathway" id="UPA00219"/>
<dbReference type="Pfam" id="PF02873">
    <property type="entry name" value="MurB_C"/>
    <property type="match status" value="1"/>
</dbReference>
<evidence type="ECO:0000256" key="15">
    <source>
        <dbReference type="ARBA" id="ARBA00023306"/>
    </source>
</evidence>
<feature type="active site" evidence="19">
    <location>
        <position position="333"/>
    </location>
</feature>
<dbReference type="EMBL" id="LUKF01000016">
    <property type="protein sequence ID" value="KYG62170.1"/>
    <property type="molecule type" value="Genomic_DNA"/>
</dbReference>
<dbReference type="GO" id="GO:0009252">
    <property type="term" value="P:peptidoglycan biosynthetic process"/>
    <property type="evidence" value="ECO:0007669"/>
    <property type="project" value="UniProtKB-UniRule"/>
</dbReference>
<evidence type="ECO:0000256" key="1">
    <source>
        <dbReference type="ARBA" id="ARBA00001974"/>
    </source>
</evidence>
<comment type="cofactor">
    <cofactor evidence="1 19">
        <name>FAD</name>
        <dbReference type="ChEBI" id="CHEBI:57692"/>
    </cofactor>
</comment>
<dbReference type="PANTHER" id="PTHR21071:SF4">
    <property type="entry name" value="UDP-N-ACETYLENOLPYRUVOYLGLUCOSAMINE REDUCTASE"/>
    <property type="match status" value="1"/>
</dbReference>
<dbReference type="GO" id="GO:0008360">
    <property type="term" value="P:regulation of cell shape"/>
    <property type="evidence" value="ECO:0007669"/>
    <property type="project" value="UniProtKB-KW"/>
</dbReference>
<keyword evidence="14 19" id="KW-0560">Oxidoreductase</keyword>
<dbReference type="GO" id="GO:0071555">
    <property type="term" value="P:cell wall organization"/>
    <property type="evidence" value="ECO:0007669"/>
    <property type="project" value="UniProtKB-KW"/>
</dbReference>
<feature type="active site" evidence="19">
    <location>
        <position position="164"/>
    </location>
</feature>
<sequence length="337" mass="37864">MQIRTKVDLSSFNTLQLRSQAEHYAELRSPSDLHAVQDDASLKKLTWNILGGGSNLVLPSSIPGLVLKVANQGKELVADDKDFWFVKVQAGEVWNDFVQWTLQQGFWGLENLSLIPGTAGAAPIQNIGAYGVEIKDTLWEVTCLDLKSGETKVLSNKECQFAYRDSFFKQEGAGRYLVWDVTFRLPKKNVLHLEYGDIRKELERQQLAADPRTIANAVIHIRQTKLPDPRVIGNAGSFFKNPIVSKEMRDSILMRHTDLVSYPYLETNFKLAAGWLIDRAGWKGKKLGPVGMFEKQALVLVNHGGASADDVWKLANQVSLDVKNMFGVEIEPEPIRW</sequence>
<proteinExistence type="inferred from homology"/>
<keyword evidence="15 19" id="KW-0131">Cell cycle</keyword>
<feature type="domain" description="FAD-binding PCMH-type" evidence="20">
    <location>
        <begin position="17"/>
        <end position="188"/>
    </location>
</feature>
<dbReference type="Pfam" id="PF01565">
    <property type="entry name" value="FAD_binding_4"/>
    <property type="match status" value="1"/>
</dbReference>
<comment type="catalytic activity">
    <reaction evidence="18 19">
        <text>UDP-N-acetyl-alpha-D-muramate + NADP(+) = UDP-N-acetyl-3-O-(1-carboxyvinyl)-alpha-D-glucosamine + NADPH + H(+)</text>
        <dbReference type="Rhea" id="RHEA:12248"/>
        <dbReference type="ChEBI" id="CHEBI:15378"/>
        <dbReference type="ChEBI" id="CHEBI:57783"/>
        <dbReference type="ChEBI" id="CHEBI:58349"/>
        <dbReference type="ChEBI" id="CHEBI:68483"/>
        <dbReference type="ChEBI" id="CHEBI:70757"/>
        <dbReference type="EC" id="1.3.1.98"/>
    </reaction>
</comment>
<keyword evidence="16 19" id="KW-0961">Cell wall biogenesis/degradation</keyword>
<reference evidence="21 22" key="1">
    <citation type="submission" date="2016-03" db="EMBL/GenBank/DDBJ databases">
        <authorList>
            <person name="Ploux O."/>
        </authorList>
    </citation>
    <scope>NUCLEOTIDE SEQUENCE [LARGE SCALE GENOMIC DNA]</scope>
    <source>
        <strain evidence="21 22">BER2</strain>
    </source>
</reference>
<evidence type="ECO:0000313" key="22">
    <source>
        <dbReference type="Proteomes" id="UP000075391"/>
    </source>
</evidence>
<dbReference type="Proteomes" id="UP000075391">
    <property type="component" value="Unassembled WGS sequence"/>
</dbReference>
<evidence type="ECO:0000256" key="19">
    <source>
        <dbReference type="HAMAP-Rule" id="MF_00037"/>
    </source>
</evidence>
<dbReference type="InterPro" id="IPR036318">
    <property type="entry name" value="FAD-bd_PCMH-like_sf"/>
</dbReference>
<evidence type="ECO:0000256" key="2">
    <source>
        <dbReference type="ARBA" id="ARBA00003921"/>
    </source>
</evidence>
<dbReference type="GO" id="GO:0005829">
    <property type="term" value="C:cytosol"/>
    <property type="evidence" value="ECO:0007669"/>
    <property type="project" value="TreeGrafter"/>
</dbReference>
<dbReference type="NCBIfam" id="NF000755">
    <property type="entry name" value="PRK00046.1"/>
    <property type="match status" value="1"/>
</dbReference>
<dbReference type="GO" id="GO:0051301">
    <property type="term" value="P:cell division"/>
    <property type="evidence" value="ECO:0007669"/>
    <property type="project" value="UniProtKB-KW"/>
</dbReference>
<dbReference type="NCBIfam" id="TIGR00179">
    <property type="entry name" value="murB"/>
    <property type="match status" value="1"/>
</dbReference>
<evidence type="ECO:0000256" key="11">
    <source>
        <dbReference type="ARBA" id="ARBA00022857"/>
    </source>
</evidence>
<keyword evidence="7 19" id="KW-0963">Cytoplasm</keyword>
<dbReference type="InterPro" id="IPR016166">
    <property type="entry name" value="FAD-bd_PCMH"/>
</dbReference>
<dbReference type="EC" id="1.3.1.98" evidence="5 19"/>
<dbReference type="Gene3D" id="3.30.465.10">
    <property type="match status" value="1"/>
</dbReference>
<dbReference type="InterPro" id="IPR016169">
    <property type="entry name" value="FAD-bd_PCMH_sub2"/>
</dbReference>
<dbReference type="GO" id="GO:0008762">
    <property type="term" value="F:UDP-N-acetylmuramate dehydrogenase activity"/>
    <property type="evidence" value="ECO:0007669"/>
    <property type="project" value="UniProtKB-UniRule"/>
</dbReference>
<evidence type="ECO:0000256" key="10">
    <source>
        <dbReference type="ARBA" id="ARBA00022827"/>
    </source>
</evidence>
<evidence type="ECO:0000256" key="5">
    <source>
        <dbReference type="ARBA" id="ARBA00012518"/>
    </source>
</evidence>
<dbReference type="PROSITE" id="PS51387">
    <property type="entry name" value="FAD_PCMH"/>
    <property type="match status" value="1"/>
</dbReference>
<organism evidence="21 22">
    <name type="scientific">Bdellovibrio bacteriovorus</name>
    <dbReference type="NCBI Taxonomy" id="959"/>
    <lineage>
        <taxon>Bacteria</taxon>
        <taxon>Pseudomonadati</taxon>
        <taxon>Bdellovibrionota</taxon>
        <taxon>Bdellovibrionia</taxon>
        <taxon>Bdellovibrionales</taxon>
        <taxon>Pseudobdellovibrionaceae</taxon>
        <taxon>Bdellovibrio</taxon>
    </lineage>
</organism>
<comment type="subcellular location">
    <subcellularLocation>
        <location evidence="3 19">Cytoplasm</location>
    </subcellularLocation>
</comment>
<evidence type="ECO:0000256" key="18">
    <source>
        <dbReference type="ARBA" id="ARBA00048914"/>
    </source>
</evidence>
<dbReference type="PANTHER" id="PTHR21071">
    <property type="entry name" value="UDP-N-ACETYLENOLPYRUVOYLGLUCOSAMINE REDUCTASE"/>
    <property type="match status" value="1"/>
</dbReference>
<evidence type="ECO:0000256" key="7">
    <source>
        <dbReference type="ARBA" id="ARBA00022490"/>
    </source>
</evidence>
<evidence type="ECO:0000259" key="20">
    <source>
        <dbReference type="PROSITE" id="PS51387"/>
    </source>
</evidence>
<gene>
    <name evidence="19" type="primary">murB</name>
    <name evidence="21" type="ORF">AZI85_08210</name>
</gene>
<dbReference type="SUPFAM" id="SSF56194">
    <property type="entry name" value="Uridine diphospho-N-Acetylenolpyruvylglucosamine reductase, MurB, C-terminal domain"/>
    <property type="match status" value="1"/>
</dbReference>
<evidence type="ECO:0000256" key="13">
    <source>
        <dbReference type="ARBA" id="ARBA00022984"/>
    </source>
</evidence>
<keyword evidence="10 19" id="KW-0274">FAD</keyword>
<dbReference type="InterPro" id="IPR006094">
    <property type="entry name" value="Oxid_FAD_bind_N"/>
</dbReference>
<dbReference type="Gene3D" id="3.30.43.10">
    <property type="entry name" value="Uridine Diphospho-n-acetylenolpyruvylglucosamine Reductase, domain 2"/>
    <property type="match status" value="1"/>
</dbReference>
<evidence type="ECO:0000256" key="12">
    <source>
        <dbReference type="ARBA" id="ARBA00022960"/>
    </source>
</evidence>
<comment type="function">
    <text evidence="2 19">Cell wall formation.</text>
</comment>
<comment type="pathway">
    <text evidence="4 19">Cell wall biogenesis; peptidoglycan biosynthesis.</text>
</comment>
<keyword evidence="8 19" id="KW-0132">Cell division</keyword>
<keyword evidence="9 19" id="KW-0285">Flavoprotein</keyword>
<dbReference type="InterPro" id="IPR011601">
    <property type="entry name" value="MurB_C"/>
</dbReference>
<comment type="similarity">
    <text evidence="19">Belongs to the MurB family.</text>
</comment>
<evidence type="ECO:0000256" key="16">
    <source>
        <dbReference type="ARBA" id="ARBA00023316"/>
    </source>
</evidence>
<dbReference type="AlphaFoldDB" id="A0A150WGQ6"/>
<evidence type="ECO:0000256" key="3">
    <source>
        <dbReference type="ARBA" id="ARBA00004496"/>
    </source>
</evidence>
<evidence type="ECO:0000256" key="6">
    <source>
        <dbReference type="ARBA" id="ARBA00015188"/>
    </source>
</evidence>
<evidence type="ECO:0000256" key="17">
    <source>
        <dbReference type="ARBA" id="ARBA00031026"/>
    </source>
</evidence>
<dbReference type="HAMAP" id="MF_00037">
    <property type="entry name" value="MurB"/>
    <property type="match status" value="1"/>
</dbReference>
<dbReference type="RefSeq" id="WP_063244276.1">
    <property type="nucleotide sequence ID" value="NZ_LUKF01000016.1"/>
</dbReference>
<evidence type="ECO:0000256" key="4">
    <source>
        <dbReference type="ARBA" id="ARBA00004752"/>
    </source>
</evidence>
<keyword evidence="13 19" id="KW-0573">Peptidoglycan synthesis</keyword>
<dbReference type="SUPFAM" id="SSF56176">
    <property type="entry name" value="FAD-binding/transporter-associated domain-like"/>
    <property type="match status" value="1"/>
</dbReference>
<keyword evidence="11 19" id="KW-0521">NADP</keyword>
<dbReference type="InterPro" id="IPR003170">
    <property type="entry name" value="MurB"/>
</dbReference>
<dbReference type="OrthoDB" id="5288833at2"/>
<dbReference type="GO" id="GO:0071949">
    <property type="term" value="F:FAD binding"/>
    <property type="evidence" value="ECO:0007669"/>
    <property type="project" value="InterPro"/>
</dbReference>
<accession>A0A150WGQ6</accession>
<dbReference type="NCBIfam" id="NF010478">
    <property type="entry name" value="PRK13903.1"/>
    <property type="match status" value="1"/>
</dbReference>
<dbReference type="InterPro" id="IPR036635">
    <property type="entry name" value="MurB_C_sf"/>
</dbReference>
<name>A0A150WGQ6_BDEBC</name>
<feature type="active site" description="Proton donor" evidence="19">
    <location>
        <position position="237"/>
    </location>
</feature>
<evidence type="ECO:0000256" key="14">
    <source>
        <dbReference type="ARBA" id="ARBA00023002"/>
    </source>
</evidence>
<evidence type="ECO:0000313" key="21">
    <source>
        <dbReference type="EMBL" id="KYG62170.1"/>
    </source>
</evidence>
<evidence type="ECO:0000256" key="8">
    <source>
        <dbReference type="ARBA" id="ARBA00022618"/>
    </source>
</evidence>
<protein>
    <recommendedName>
        <fullName evidence="6 19">UDP-N-acetylenolpyruvoylglucosamine reductase</fullName>
        <ecNumber evidence="5 19">1.3.1.98</ecNumber>
    </recommendedName>
    <alternativeName>
        <fullName evidence="17 19">UDP-N-acetylmuramate dehydrogenase</fullName>
    </alternativeName>
</protein>